<accession>A0A078AHZ0</accession>
<gene>
    <name evidence="1" type="primary">Contig7381.g7888</name>
    <name evidence="1" type="ORF">STYLEM_10888</name>
</gene>
<proteinExistence type="predicted"/>
<reference evidence="1 2" key="1">
    <citation type="submission" date="2014-06" db="EMBL/GenBank/DDBJ databases">
        <authorList>
            <person name="Swart Estienne"/>
        </authorList>
    </citation>
    <scope>NUCLEOTIDE SEQUENCE [LARGE SCALE GENOMIC DNA]</scope>
    <source>
        <strain evidence="1 2">130c</strain>
    </source>
</reference>
<dbReference type="EMBL" id="CCKQ01010348">
    <property type="protein sequence ID" value="CDW81864.1"/>
    <property type="molecule type" value="Genomic_DNA"/>
</dbReference>
<organism evidence="1 2">
    <name type="scientific">Stylonychia lemnae</name>
    <name type="common">Ciliate</name>
    <dbReference type="NCBI Taxonomy" id="5949"/>
    <lineage>
        <taxon>Eukaryota</taxon>
        <taxon>Sar</taxon>
        <taxon>Alveolata</taxon>
        <taxon>Ciliophora</taxon>
        <taxon>Intramacronucleata</taxon>
        <taxon>Spirotrichea</taxon>
        <taxon>Stichotrichia</taxon>
        <taxon>Sporadotrichida</taxon>
        <taxon>Oxytrichidae</taxon>
        <taxon>Stylonychinae</taxon>
        <taxon>Stylonychia</taxon>
    </lineage>
</organism>
<protein>
    <submittedName>
        <fullName evidence="1">Uncharacterized protein</fullName>
    </submittedName>
</protein>
<evidence type="ECO:0000313" key="2">
    <source>
        <dbReference type="Proteomes" id="UP000039865"/>
    </source>
</evidence>
<sequence>MHFQSNSNQLRCLEKQMVQIDSQPIDVSYIQMIDPFMETKQIVGELRFQINEIEKFQIELNININDVQSYQLRLYCMLWNQNRQRFEIKWPRKQIKLKIDDQLQYVRAEGLPVQYSLDKKGTNGIQPIFTCQSILIDLEVIEKDLKSTCQKITLFTDLRLDNKLYEFLKLNSSLTRHDKILYSLKDQHVIITKFSQNHYDQLKSSKTRKKCPDILTNISNQLRDAANQDRSMMITKMFNESKKEQIVQIIKGCKEDRSFMRSLELGHQEELANLFEEISKLELSQYIDFLNSIYDTTLELIPLDVPIQKTKDGPTKEPLLERCKELYKYYKIVFIPLMFWSQISERNVIKALNSLKFIHKISKSLPHPILMASTYFIYKFVHKKDIIFEFVYGKLFGYHIKQANYVEQSLRFTQFIENMLSDFPHLHLPTVTFQTKAEQSSYYKRLTSFYIGFFSWFNIVFIANKFRQVFAPPNKLDIATLEEKACLNLFVKQVLFRIIKGLKLSLSEVQKFYEIWDTFGAILKMNKGYKYGEVGDQVARFKQMLSLKRQQEIVKSAKVK</sequence>
<name>A0A078AHZ0_STYLE</name>
<dbReference type="Proteomes" id="UP000039865">
    <property type="component" value="Unassembled WGS sequence"/>
</dbReference>
<dbReference type="InParanoid" id="A0A078AHZ0"/>
<dbReference type="AlphaFoldDB" id="A0A078AHZ0"/>
<evidence type="ECO:0000313" key="1">
    <source>
        <dbReference type="EMBL" id="CDW81864.1"/>
    </source>
</evidence>
<keyword evidence="2" id="KW-1185">Reference proteome</keyword>